<accession>A0A3D9RQS7</accession>
<comment type="caution">
    <text evidence="1">The sequence shown here is derived from an EMBL/GenBank/DDBJ whole genome shotgun (WGS) entry which is preliminary data.</text>
</comment>
<dbReference type="RefSeq" id="WP_115879451.1">
    <property type="nucleotide sequence ID" value="NZ_QTTQ01000010.1"/>
</dbReference>
<dbReference type="Proteomes" id="UP000256429">
    <property type="component" value="Unassembled WGS sequence"/>
</dbReference>
<dbReference type="OrthoDB" id="1446707at2"/>
<dbReference type="EMBL" id="QTTQ01000010">
    <property type="protein sequence ID" value="REE81828.1"/>
    <property type="molecule type" value="Genomic_DNA"/>
</dbReference>
<proteinExistence type="predicted"/>
<sequence length="129" mass="15128">MNKIAAILLSFTILIQSFNFELLDINKLPTLINHFVCHYEKGDSISDFLTMHYGDKANSHEKDHNEHKRLPFKHQHLDSHFQLTLILCSNNIYVKNNELVSKKDIFSYKETSTNFILSNIFQPPQRLHS</sequence>
<dbReference type="AlphaFoldDB" id="A0A3D9RQS7"/>
<gene>
    <name evidence="1" type="ORF">BX611_1367</name>
</gene>
<keyword evidence="2" id="KW-1185">Reference proteome</keyword>
<evidence type="ECO:0000313" key="2">
    <source>
        <dbReference type="Proteomes" id="UP000256429"/>
    </source>
</evidence>
<protein>
    <submittedName>
        <fullName evidence="1">Uncharacterized protein</fullName>
    </submittedName>
</protein>
<reference evidence="1 2" key="1">
    <citation type="submission" date="2018-08" db="EMBL/GenBank/DDBJ databases">
        <title>Genomic Encyclopedia of Type Strains, Phase III (KMG-III): the genomes of soil and plant-associated and newly described type strains.</title>
        <authorList>
            <person name="Whitman W."/>
        </authorList>
    </citation>
    <scope>NUCLEOTIDE SEQUENCE [LARGE SCALE GENOMIC DNA]</scope>
    <source>
        <strain evidence="1 2">325-5</strain>
    </source>
</reference>
<name>A0A3D9RQS7_9FLAO</name>
<evidence type="ECO:0000313" key="1">
    <source>
        <dbReference type="EMBL" id="REE81828.1"/>
    </source>
</evidence>
<organism evidence="1 2">
    <name type="scientific">Lutibacter oceani</name>
    <dbReference type="NCBI Taxonomy" id="1853311"/>
    <lineage>
        <taxon>Bacteria</taxon>
        <taxon>Pseudomonadati</taxon>
        <taxon>Bacteroidota</taxon>
        <taxon>Flavobacteriia</taxon>
        <taxon>Flavobacteriales</taxon>
        <taxon>Flavobacteriaceae</taxon>
        <taxon>Lutibacter</taxon>
    </lineage>
</organism>